<keyword evidence="1" id="KW-0479">Metal-binding</keyword>
<evidence type="ECO:0000313" key="4">
    <source>
        <dbReference type="EMBL" id="KAF5447090.1"/>
    </source>
</evidence>
<feature type="domain" description="CCHC-type" evidence="3">
    <location>
        <begin position="249"/>
        <end position="264"/>
    </location>
</feature>
<dbReference type="Gramene" id="Jr14_12730_p1">
    <property type="protein sequence ID" value="cds.Jr14_12730_p1"/>
    <property type="gene ID" value="Jr14_12730"/>
</dbReference>
<dbReference type="GO" id="GO:0008270">
    <property type="term" value="F:zinc ion binding"/>
    <property type="evidence" value="ECO:0007669"/>
    <property type="project" value="UniProtKB-KW"/>
</dbReference>
<proteinExistence type="predicted"/>
<evidence type="ECO:0000259" key="3">
    <source>
        <dbReference type="PROSITE" id="PS50158"/>
    </source>
</evidence>
<feature type="domain" description="CCHC-type" evidence="3">
    <location>
        <begin position="208"/>
        <end position="221"/>
    </location>
</feature>
<dbReference type="EMBL" id="LIHL02000014">
    <property type="protein sequence ID" value="KAF5447090.1"/>
    <property type="molecule type" value="Genomic_DNA"/>
</dbReference>
<dbReference type="InterPro" id="IPR036875">
    <property type="entry name" value="Znf_CCHC_sf"/>
</dbReference>
<dbReference type="PANTHER" id="PTHR46978">
    <property type="entry name" value="ZINC KNUCKLE (CCHC-TYPE) FAMILY PROTEIN"/>
    <property type="match status" value="1"/>
</dbReference>
<dbReference type="Proteomes" id="UP000619265">
    <property type="component" value="Unassembled WGS sequence"/>
</dbReference>
<dbReference type="GO" id="GO:0003676">
    <property type="term" value="F:nucleic acid binding"/>
    <property type="evidence" value="ECO:0007669"/>
    <property type="project" value="InterPro"/>
</dbReference>
<feature type="domain" description="CCHC-type" evidence="3">
    <location>
        <begin position="356"/>
        <end position="369"/>
    </location>
</feature>
<organism evidence="4 5">
    <name type="scientific">Juglans regia</name>
    <name type="common">English walnut</name>
    <dbReference type="NCBI Taxonomy" id="51240"/>
    <lineage>
        <taxon>Eukaryota</taxon>
        <taxon>Viridiplantae</taxon>
        <taxon>Streptophyta</taxon>
        <taxon>Embryophyta</taxon>
        <taxon>Tracheophyta</taxon>
        <taxon>Spermatophyta</taxon>
        <taxon>Magnoliopsida</taxon>
        <taxon>eudicotyledons</taxon>
        <taxon>Gunneridae</taxon>
        <taxon>Pentapetalae</taxon>
        <taxon>rosids</taxon>
        <taxon>fabids</taxon>
        <taxon>Fagales</taxon>
        <taxon>Juglandaceae</taxon>
        <taxon>Juglans</taxon>
    </lineage>
</organism>
<evidence type="ECO:0000313" key="5">
    <source>
        <dbReference type="Proteomes" id="UP000619265"/>
    </source>
</evidence>
<dbReference type="AlphaFoldDB" id="A0A833UAE3"/>
<dbReference type="Gene3D" id="4.10.60.10">
    <property type="entry name" value="Zinc finger, CCHC-type"/>
    <property type="match status" value="4"/>
</dbReference>
<dbReference type="SUPFAM" id="SSF57756">
    <property type="entry name" value="Retrovirus zinc finger-like domains"/>
    <property type="match status" value="3"/>
</dbReference>
<dbReference type="InterPro" id="IPR001878">
    <property type="entry name" value="Znf_CCHC"/>
</dbReference>
<feature type="compositionally biased region" description="Low complexity" evidence="2">
    <location>
        <begin position="485"/>
        <end position="499"/>
    </location>
</feature>
<sequence>RALSQTRNVRVPFWFSNMGRMERQKAKLDLDEDGKTDDARKSSYSVVVLSSSDDEEANEDLSLKIVEKALLTRASKLVAEDTVPDGTQGYNGGGGSSGVVTLSSSSALEEEVVEVPSGSDGIVGSVTVNLGKRKVVKRERRKKIKKTATADKTVIVAKDEEKEEVVNASDLVEFVEPNAVEITDNIVFRKLLRGPRYFDPPDSSWGTCFKCGEEGHSTANCTTVKRRKPCFVCGSLEHTAKQCSKGQDCFICKNAGHRAKDCPEKHKGGSSSSKVCLKCGDSGHDMFSCRNDPSTDDLKGIQCYICKRFGHLCCVSSANTSQRVISCYRCGQWGHTGLACAKVSGEASGTGSPGSCFKCGEGGHFARECMSNVKAYKRSRNISAPTLRVHREENGYSELKSIPFDLGKVRKGKKTRDEGKGVTTPQKSKRKGGWILEDPGDLTTPQKSKRRGGWIAEDPGDYLNRKSKKSLRSPATPSTKGHKISSLSADGHASSSRSSNKAIKVHSGSLMSEGPSKAYRPRFSASRFGNFGSDGLQRNHGW</sequence>
<dbReference type="PROSITE" id="PS50158">
    <property type="entry name" value="ZF_CCHC"/>
    <property type="match status" value="4"/>
</dbReference>
<dbReference type="Pfam" id="PF00098">
    <property type="entry name" value="zf-CCHC"/>
    <property type="match status" value="4"/>
</dbReference>
<name>A0A833UAE3_JUGRE</name>
<evidence type="ECO:0000256" key="2">
    <source>
        <dbReference type="SAM" id="MobiDB-lite"/>
    </source>
</evidence>
<reference evidence="4" key="2">
    <citation type="submission" date="2020-03" db="EMBL/GenBank/DDBJ databases">
        <title>Walnut 2.0.</title>
        <authorList>
            <person name="Marrano A."/>
            <person name="Britton M."/>
            <person name="Zimin A.V."/>
            <person name="Zaini P.A."/>
            <person name="Workman R."/>
            <person name="Puiu D."/>
            <person name="Bianco L."/>
            <person name="Allen B.J."/>
            <person name="Troggio M."/>
            <person name="Leslie C.A."/>
            <person name="Timp W."/>
            <person name="Dendekar A."/>
            <person name="Salzberg S.L."/>
            <person name="Neale D.B."/>
        </authorList>
    </citation>
    <scope>NUCLEOTIDE SEQUENCE</scope>
    <source>
        <tissue evidence="4">Leaves</tissue>
    </source>
</reference>
<feature type="domain" description="CCHC-type" evidence="3">
    <location>
        <begin position="327"/>
        <end position="340"/>
    </location>
</feature>
<accession>A0A833UAE3</accession>
<comment type="caution">
    <text evidence="4">The sequence shown here is derived from an EMBL/GenBank/DDBJ whole genome shotgun (WGS) entry which is preliminary data.</text>
</comment>
<feature type="region of interest" description="Disordered" evidence="2">
    <location>
        <begin position="409"/>
        <end position="542"/>
    </location>
</feature>
<gene>
    <name evidence="4" type="ORF">F2P56_032667</name>
</gene>
<evidence type="ECO:0000256" key="1">
    <source>
        <dbReference type="PROSITE-ProRule" id="PRU00047"/>
    </source>
</evidence>
<protein>
    <recommendedName>
        <fullName evidence="3">CCHC-type domain-containing protein</fullName>
    </recommendedName>
</protein>
<keyword evidence="1" id="KW-0863">Zinc-finger</keyword>
<reference evidence="4" key="1">
    <citation type="submission" date="2015-10" db="EMBL/GenBank/DDBJ databases">
        <authorList>
            <person name="Martinez-Garcia P.J."/>
            <person name="Crepeau M.W."/>
            <person name="Puiu D."/>
            <person name="Gonzalez-Ibeas D."/>
            <person name="Whalen J."/>
            <person name="Stevens K."/>
            <person name="Paul R."/>
            <person name="Butterfield T."/>
            <person name="Britton M."/>
            <person name="Reagan R."/>
            <person name="Chakraborty S."/>
            <person name="Walawage S.L."/>
            <person name="Vasquez-Gross H.A."/>
            <person name="Cardeno C."/>
            <person name="Famula R."/>
            <person name="Pratt K."/>
            <person name="Kuruganti S."/>
            <person name="Aradhya M.K."/>
            <person name="Leslie C.A."/>
            <person name="Dandekar A.M."/>
            <person name="Salzberg S.L."/>
            <person name="Wegrzyn J.L."/>
            <person name="Langley C.H."/>
            <person name="Neale D.B."/>
        </authorList>
    </citation>
    <scope>NUCLEOTIDE SEQUENCE</scope>
    <source>
        <tissue evidence="4">Leaves</tissue>
    </source>
</reference>
<dbReference type="PANTHER" id="PTHR46978:SF1">
    <property type="entry name" value="ZINC KNUCKLE (CCHC-TYPE) FAMILY PROTEIN"/>
    <property type="match status" value="1"/>
</dbReference>
<dbReference type="SMART" id="SM00343">
    <property type="entry name" value="ZnF_C2HC"/>
    <property type="match status" value="6"/>
</dbReference>
<feature type="non-terminal residue" evidence="4">
    <location>
        <position position="1"/>
    </location>
</feature>
<keyword evidence="1" id="KW-0862">Zinc</keyword>